<dbReference type="InterPro" id="IPR054207">
    <property type="entry name" value="DUF6913"/>
</dbReference>
<comment type="caution">
    <text evidence="1">The sequence shown here is derived from an EMBL/GenBank/DDBJ whole genome shotgun (WGS) entry which is preliminary data.</text>
</comment>
<proteinExistence type="predicted"/>
<organism evidence="1 2">
    <name type="scientific">Gelidibacter salicanalis</name>
    <dbReference type="NCBI Taxonomy" id="291193"/>
    <lineage>
        <taxon>Bacteria</taxon>
        <taxon>Pseudomonadati</taxon>
        <taxon>Bacteroidota</taxon>
        <taxon>Flavobacteriia</taxon>
        <taxon>Flavobacteriales</taxon>
        <taxon>Flavobacteriaceae</taxon>
        <taxon>Gelidibacter</taxon>
    </lineage>
</organism>
<dbReference type="Pfam" id="PF21857">
    <property type="entry name" value="DUF6913"/>
    <property type="match status" value="1"/>
</dbReference>
<name>A0A5C7AFX8_9FLAO</name>
<sequence>MILKAFREKSIQKYTNGLLNSKTVAVRDNKLESVGVIVDGSEFSNVEAFKTYFNDLGVPLSNIKIIIFAGGNKKTDKLSDNYFSKKDFGWNGCVKRVELQLFIDTPFDALICFYKNEALELKLATAASKANFKIGLSKVDDRLYDFILDVNTDQFEVFKSELKKYLIILNKI</sequence>
<evidence type="ECO:0000313" key="2">
    <source>
        <dbReference type="Proteomes" id="UP000321734"/>
    </source>
</evidence>
<evidence type="ECO:0000313" key="1">
    <source>
        <dbReference type="EMBL" id="TXE07666.1"/>
    </source>
</evidence>
<dbReference type="RefSeq" id="WP_146892965.1">
    <property type="nucleotide sequence ID" value="NZ_VORX01000004.1"/>
</dbReference>
<dbReference type="OrthoDB" id="1430532at2"/>
<accession>A0A5C7AFX8</accession>
<protein>
    <submittedName>
        <fullName evidence="1">Uncharacterized protein</fullName>
    </submittedName>
</protein>
<gene>
    <name evidence="1" type="ORF">ES711_09460</name>
</gene>
<reference evidence="1 2" key="1">
    <citation type="submission" date="2019-08" db="EMBL/GenBank/DDBJ databases">
        <title>Genome sequence of Gelidibacter salicanalis IC162T.</title>
        <authorList>
            <person name="Bowman J.P."/>
        </authorList>
    </citation>
    <scope>NUCLEOTIDE SEQUENCE [LARGE SCALE GENOMIC DNA]</scope>
    <source>
        <strain evidence="1 2">IC162</strain>
    </source>
</reference>
<dbReference type="EMBL" id="VORX01000004">
    <property type="protein sequence ID" value="TXE07666.1"/>
    <property type="molecule type" value="Genomic_DNA"/>
</dbReference>
<keyword evidence="2" id="KW-1185">Reference proteome</keyword>
<dbReference type="AlphaFoldDB" id="A0A5C7AFX8"/>
<dbReference type="Proteomes" id="UP000321734">
    <property type="component" value="Unassembled WGS sequence"/>
</dbReference>